<feature type="domain" description="MIF4G" evidence="4">
    <location>
        <begin position="1"/>
        <end position="153"/>
    </location>
</feature>
<accession>A0ABP0MCN0</accession>
<gene>
    <name evidence="5" type="ORF">CCMP2556_LOCUS25136</name>
    <name evidence="6" type="ORF">CCMP2556_LOCUS25139</name>
</gene>
<keyword evidence="2" id="KW-0396">Initiation factor</keyword>
<name>A0ABP0MCN0_9DINO</name>
<evidence type="ECO:0000256" key="3">
    <source>
        <dbReference type="ARBA" id="ARBA00022917"/>
    </source>
</evidence>
<reference evidence="5 7" key="1">
    <citation type="submission" date="2024-02" db="EMBL/GenBank/DDBJ databases">
        <authorList>
            <person name="Chen Y."/>
            <person name="Shah S."/>
            <person name="Dougan E. K."/>
            <person name="Thang M."/>
            <person name="Chan C."/>
        </authorList>
    </citation>
    <scope>NUCLEOTIDE SEQUENCE [LARGE SCALE GENOMIC DNA]</scope>
</reference>
<dbReference type="EMBL" id="CAXAMN010016725">
    <property type="protein sequence ID" value="CAK9048945.1"/>
    <property type="molecule type" value="Genomic_DNA"/>
</dbReference>
<evidence type="ECO:0000256" key="1">
    <source>
        <dbReference type="ARBA" id="ARBA00005775"/>
    </source>
</evidence>
<dbReference type="Proteomes" id="UP001642484">
    <property type="component" value="Unassembled WGS sequence"/>
</dbReference>
<dbReference type="Pfam" id="PF02854">
    <property type="entry name" value="MIF4G"/>
    <property type="match status" value="1"/>
</dbReference>
<dbReference type="InterPro" id="IPR016024">
    <property type="entry name" value="ARM-type_fold"/>
</dbReference>
<dbReference type="EMBL" id="CAXAMN010016714">
    <property type="protein sequence ID" value="CAK9048938.1"/>
    <property type="molecule type" value="Genomic_DNA"/>
</dbReference>
<evidence type="ECO:0000313" key="5">
    <source>
        <dbReference type="EMBL" id="CAK9048938.1"/>
    </source>
</evidence>
<organism evidence="5 7">
    <name type="scientific">Durusdinium trenchii</name>
    <dbReference type="NCBI Taxonomy" id="1381693"/>
    <lineage>
        <taxon>Eukaryota</taxon>
        <taxon>Sar</taxon>
        <taxon>Alveolata</taxon>
        <taxon>Dinophyceae</taxon>
        <taxon>Suessiales</taxon>
        <taxon>Symbiodiniaceae</taxon>
        <taxon>Durusdinium</taxon>
    </lineage>
</organism>
<dbReference type="PANTHER" id="PTHR23253">
    <property type="entry name" value="EUKARYOTIC TRANSLATION INITIATION FACTOR 4 GAMMA"/>
    <property type="match status" value="1"/>
</dbReference>
<evidence type="ECO:0000313" key="7">
    <source>
        <dbReference type="Proteomes" id="UP001642484"/>
    </source>
</evidence>
<keyword evidence="7" id="KW-1185">Reference proteome</keyword>
<comment type="caution">
    <text evidence="5">The sequence shown here is derived from an EMBL/GenBank/DDBJ whole genome shotgun (WGS) entry which is preliminary data.</text>
</comment>
<evidence type="ECO:0000313" key="6">
    <source>
        <dbReference type="EMBL" id="CAK9048945.1"/>
    </source>
</evidence>
<dbReference type="Gene3D" id="1.25.40.180">
    <property type="match status" value="1"/>
</dbReference>
<dbReference type="PANTHER" id="PTHR23253:SF9">
    <property type="entry name" value="EUKARYOTIC TRANSLATION INITIATION FACTOR 4 GAMMA 2"/>
    <property type="match status" value="1"/>
</dbReference>
<evidence type="ECO:0000259" key="4">
    <source>
        <dbReference type="Pfam" id="PF02854"/>
    </source>
</evidence>
<comment type="similarity">
    <text evidence="1">Belongs to the eukaryotic initiation factor 4G family.</text>
</comment>
<evidence type="ECO:0000256" key="2">
    <source>
        <dbReference type="ARBA" id="ARBA00022540"/>
    </source>
</evidence>
<sequence>MYADLCVLLHEHFTAKPLDKQCATFKRLLLDECQSSFEHLLAPPALDELSSPEERRIAEVSYKTHMLGNIKLVGGLLARGMLAAKVGIAILEELLSNPTPEALESVAALLTTMGSSADRPEWPQKKALNLIFDQLAVIVQNKSCQTRERCLLKAPPLMEMDLLDLRRNGWVDQRPKKLERAMTLAEVAEGGHESTATPKKVVRRVATFDQEKFRQALRALLQSEDAAAMERLRAAGTPPASKQAMELAEFLSQVVQEGASKRAAGFKAFLKVAGEWHSEALAQGVKIFVTEMAADLALDVPNLSPILEVPSRNHGEFNARWCPPFT</sequence>
<keyword evidence="3" id="KW-0648">Protein biosynthesis</keyword>
<protein>
    <recommendedName>
        <fullName evidence="4">MIF4G domain-containing protein</fullName>
    </recommendedName>
</protein>
<dbReference type="InterPro" id="IPR003890">
    <property type="entry name" value="MIF4G-like_typ-3"/>
</dbReference>
<dbReference type="SUPFAM" id="SSF48371">
    <property type="entry name" value="ARM repeat"/>
    <property type="match status" value="1"/>
</dbReference>
<proteinExistence type="inferred from homology"/>